<keyword evidence="3" id="KW-1185">Reference proteome</keyword>
<evidence type="ECO:0000256" key="1">
    <source>
        <dbReference type="SAM" id="MobiDB-lite"/>
    </source>
</evidence>
<evidence type="ECO:0000313" key="2">
    <source>
        <dbReference type="EMBL" id="CAB0019971.1"/>
    </source>
</evidence>
<accession>A0A6H5HXJ3</accession>
<gene>
    <name evidence="2" type="ORF">NTEN_LOCUS23596</name>
</gene>
<feature type="compositionally biased region" description="Basic and acidic residues" evidence="1">
    <location>
        <begin position="1"/>
        <end position="31"/>
    </location>
</feature>
<sequence length="74" mass="8158">MRKDGDPTSEDPVRRGDGASARDGRTTHPVEEYGGNGTTVRNRRPRDSAFFIRGPVKGDGPRLELLHGQPFEPN</sequence>
<dbReference type="Proteomes" id="UP000479000">
    <property type="component" value="Unassembled WGS sequence"/>
</dbReference>
<evidence type="ECO:0000313" key="3">
    <source>
        <dbReference type="Proteomes" id="UP000479000"/>
    </source>
</evidence>
<organism evidence="2 3">
    <name type="scientific">Nesidiocoris tenuis</name>
    <dbReference type="NCBI Taxonomy" id="355587"/>
    <lineage>
        <taxon>Eukaryota</taxon>
        <taxon>Metazoa</taxon>
        <taxon>Ecdysozoa</taxon>
        <taxon>Arthropoda</taxon>
        <taxon>Hexapoda</taxon>
        <taxon>Insecta</taxon>
        <taxon>Pterygota</taxon>
        <taxon>Neoptera</taxon>
        <taxon>Paraneoptera</taxon>
        <taxon>Hemiptera</taxon>
        <taxon>Heteroptera</taxon>
        <taxon>Panheteroptera</taxon>
        <taxon>Cimicomorpha</taxon>
        <taxon>Miridae</taxon>
        <taxon>Dicyphina</taxon>
        <taxon>Nesidiocoris</taxon>
    </lineage>
</organism>
<dbReference type="AlphaFoldDB" id="A0A6H5HXJ3"/>
<dbReference type="EMBL" id="CADCXU010034730">
    <property type="protein sequence ID" value="CAB0019971.1"/>
    <property type="molecule type" value="Genomic_DNA"/>
</dbReference>
<protein>
    <submittedName>
        <fullName evidence="2">Uncharacterized protein</fullName>
    </submittedName>
</protein>
<name>A0A6H5HXJ3_9HEMI</name>
<feature type="region of interest" description="Disordered" evidence="1">
    <location>
        <begin position="1"/>
        <end position="74"/>
    </location>
</feature>
<proteinExistence type="predicted"/>
<feature type="non-terminal residue" evidence="2">
    <location>
        <position position="74"/>
    </location>
</feature>
<reference evidence="2 3" key="1">
    <citation type="submission" date="2020-02" db="EMBL/GenBank/DDBJ databases">
        <authorList>
            <person name="Ferguson B K."/>
        </authorList>
    </citation>
    <scope>NUCLEOTIDE SEQUENCE [LARGE SCALE GENOMIC DNA]</scope>
</reference>